<keyword evidence="2" id="KW-1185">Reference proteome</keyword>
<dbReference type="OrthoDB" id="7865559at2759"/>
<organism evidence="2 3">
    <name type="scientific">Drosophila lebanonensis</name>
    <name type="common">Fruit fly</name>
    <name type="synonym">Scaptodrosophila lebanonensis</name>
    <dbReference type="NCBI Taxonomy" id="7225"/>
    <lineage>
        <taxon>Eukaryota</taxon>
        <taxon>Metazoa</taxon>
        <taxon>Ecdysozoa</taxon>
        <taxon>Arthropoda</taxon>
        <taxon>Hexapoda</taxon>
        <taxon>Insecta</taxon>
        <taxon>Pterygota</taxon>
        <taxon>Neoptera</taxon>
        <taxon>Endopterygota</taxon>
        <taxon>Diptera</taxon>
        <taxon>Brachycera</taxon>
        <taxon>Muscomorpha</taxon>
        <taxon>Ephydroidea</taxon>
        <taxon>Drosophilidae</taxon>
        <taxon>Scaptodrosophila</taxon>
    </lineage>
</organism>
<feature type="compositionally biased region" description="Basic and acidic residues" evidence="1">
    <location>
        <begin position="264"/>
        <end position="277"/>
    </location>
</feature>
<name>A0A6J2SXC3_DROLE</name>
<dbReference type="RefSeq" id="XP_030369231.1">
    <property type="nucleotide sequence ID" value="XM_030513371.1"/>
</dbReference>
<protein>
    <submittedName>
        <fullName evidence="3">Uncharacterized protein LOC115620226 isoform X1</fullName>
    </submittedName>
</protein>
<sequence>MKVVKCLSHCMRLLRERASQQIFARRCISHCGPSCAWTCEGFDRRCRIYQGFRSKREVHDDRYNWRDPKTSRTQSGMDTAYERPDYAQTQPRYDDKYYTPSGYRLGNAEGDEGRYDDRAVAAQQRNEERVRREAQRRYDFEETARRNREVQMAEQPTASQKSTDYFNSFQDVEMRRRPTKQGSIQHRQMQERIIEENKRKWLNRPEPKREINAPGVIYQLKNPLYAAEKIHLHHGGGAGGGKNRRGQGDDKAAEEYSRRRRAQRLKELKRQERELQKSRRGYKFPRAEGDSAPEGRMKDNVSQQETEAQYWHSWQTCPDERRMFKTEEEMSDAEPSSGYGKTDAQQPGLVRPPHPYDGSRRRFQTASLQQAARLDLAPKALEERAMWRTNGIKPPSYDMRVKRRASRKLTSMEKQYQLAYDLTDGHKRRRSSVADAKVQQSQIKMPMPQKMWRNPVPDDDEVELIDMELPHQPPRKKMSWNGMPQWWHKRFNKGKRSRSNDFEDAAEERDEAPKVKPPRYRMTVQSKALKRMRVPVQSFSERLRIVPRNTPHSEYTGYSRPTVCDQWESFKSGMISKSIY</sequence>
<feature type="region of interest" description="Disordered" evidence="1">
    <location>
        <begin position="491"/>
        <end position="517"/>
    </location>
</feature>
<dbReference type="Proteomes" id="UP000504634">
    <property type="component" value="Unplaced"/>
</dbReference>
<feature type="compositionally biased region" description="Polar residues" evidence="1">
    <location>
        <begin position="300"/>
        <end position="314"/>
    </location>
</feature>
<evidence type="ECO:0000256" key="1">
    <source>
        <dbReference type="SAM" id="MobiDB-lite"/>
    </source>
</evidence>
<feature type="compositionally biased region" description="Basic and acidic residues" evidence="1">
    <location>
        <begin position="246"/>
        <end position="257"/>
    </location>
</feature>
<reference evidence="3" key="1">
    <citation type="submission" date="2025-08" db="UniProtKB">
        <authorList>
            <consortium name="RefSeq"/>
        </authorList>
    </citation>
    <scope>IDENTIFICATION</scope>
    <source>
        <strain evidence="3">11010-0011.00</strain>
        <tissue evidence="3">Whole body</tissue>
    </source>
</reference>
<proteinExistence type="predicted"/>
<gene>
    <name evidence="3" type="primary">LOC115620226</name>
</gene>
<dbReference type="GeneID" id="115620226"/>
<evidence type="ECO:0000313" key="3">
    <source>
        <dbReference type="RefSeq" id="XP_030369231.1"/>
    </source>
</evidence>
<evidence type="ECO:0000313" key="2">
    <source>
        <dbReference type="Proteomes" id="UP000504634"/>
    </source>
</evidence>
<feature type="region of interest" description="Disordered" evidence="1">
    <location>
        <begin position="87"/>
        <end position="112"/>
    </location>
</feature>
<dbReference type="AlphaFoldDB" id="A0A6J2SXC3"/>
<feature type="region of interest" description="Disordered" evidence="1">
    <location>
        <begin position="327"/>
        <end position="355"/>
    </location>
</feature>
<feature type="region of interest" description="Disordered" evidence="1">
    <location>
        <begin position="234"/>
        <end position="314"/>
    </location>
</feature>
<accession>A0A6J2SXC3</accession>
<feature type="compositionally biased region" description="Basic and acidic residues" evidence="1">
    <location>
        <begin position="285"/>
        <end position="299"/>
    </location>
</feature>